<dbReference type="InParanoid" id="A0A0C3PH81"/>
<proteinExistence type="predicted"/>
<protein>
    <submittedName>
        <fullName evidence="3">Uncharacterized protein</fullName>
    </submittedName>
</protein>
<name>A0A0C3PH81_PISTI</name>
<feature type="transmembrane region" description="Helical" evidence="2">
    <location>
        <begin position="76"/>
        <end position="99"/>
    </location>
</feature>
<evidence type="ECO:0000313" key="4">
    <source>
        <dbReference type="Proteomes" id="UP000054217"/>
    </source>
</evidence>
<keyword evidence="2" id="KW-1133">Transmembrane helix</keyword>
<keyword evidence="2" id="KW-0812">Transmembrane</keyword>
<dbReference type="STRING" id="870435.A0A0C3PH81"/>
<keyword evidence="2" id="KW-0472">Membrane</keyword>
<dbReference type="OrthoDB" id="2524554at2759"/>
<dbReference type="EMBL" id="KN831946">
    <property type="protein sequence ID" value="KIO13355.1"/>
    <property type="molecule type" value="Genomic_DNA"/>
</dbReference>
<dbReference type="HOGENOM" id="CLU_034949_0_0_1"/>
<sequence>MVACMLRARTVGHSVRPPSLPTSLRLRRGLLSQNNGKESPPPPPPQDGPRSSMFIQDQLSYSAVFALGFFKRFAKLSILGIFTLGLTGIAAFEGAHIWVENVELATDNDPETKRWEWDRDAEKWAGGDAGGTDPALGFKGRHAVRAAWMSENWGSGSRTGVIKHTDSLSPGRLNIIEARLGYAEEFLTLALEIAGDVIPTGKMHPRTLAELTTRHADVLERMGTRDAIFDARSDYENLWFGLSTEGAKNFRVALKLGDLNFRLGENKDALEWWTRTINMTQGTQQPEGSALPAVSQILPSSPSAQRTLVSTLVSLSGYYSTSHHLKEAQKIQEAALSLLRSTPIPSSASPTTPPHLLHLLYMLHRSSLISIHLAEVLYASHSSRESSLSYLSEAAKSAESVVLGLSGKAARSSSQGAVNSEIPPHGISLLPAFTKSNVMRRPAKALLRDARRTATEAWNLMGILSEGDDVSDMRKALDCYERAMAWAGVSAATPEGPQGSGEGMPEAEWRKLWGNYVRARDAVSEQGRNVRSN</sequence>
<dbReference type="Proteomes" id="UP000054217">
    <property type="component" value="Unassembled WGS sequence"/>
</dbReference>
<dbReference type="AlphaFoldDB" id="A0A0C3PH81"/>
<evidence type="ECO:0000313" key="3">
    <source>
        <dbReference type="EMBL" id="KIO13355.1"/>
    </source>
</evidence>
<keyword evidence="4" id="KW-1185">Reference proteome</keyword>
<evidence type="ECO:0000256" key="1">
    <source>
        <dbReference type="SAM" id="MobiDB-lite"/>
    </source>
</evidence>
<feature type="region of interest" description="Disordered" evidence="1">
    <location>
        <begin position="32"/>
        <end position="51"/>
    </location>
</feature>
<reference evidence="4" key="2">
    <citation type="submission" date="2015-01" db="EMBL/GenBank/DDBJ databases">
        <title>Evolutionary Origins and Diversification of the Mycorrhizal Mutualists.</title>
        <authorList>
            <consortium name="DOE Joint Genome Institute"/>
            <consortium name="Mycorrhizal Genomics Consortium"/>
            <person name="Kohler A."/>
            <person name="Kuo A."/>
            <person name="Nagy L.G."/>
            <person name="Floudas D."/>
            <person name="Copeland A."/>
            <person name="Barry K.W."/>
            <person name="Cichocki N."/>
            <person name="Veneault-Fourrey C."/>
            <person name="LaButti K."/>
            <person name="Lindquist E.A."/>
            <person name="Lipzen A."/>
            <person name="Lundell T."/>
            <person name="Morin E."/>
            <person name="Murat C."/>
            <person name="Riley R."/>
            <person name="Ohm R."/>
            <person name="Sun H."/>
            <person name="Tunlid A."/>
            <person name="Henrissat B."/>
            <person name="Grigoriev I.V."/>
            <person name="Hibbett D.S."/>
            <person name="Martin F."/>
        </authorList>
    </citation>
    <scope>NUCLEOTIDE SEQUENCE [LARGE SCALE GENOMIC DNA]</scope>
    <source>
        <strain evidence="4">Marx 270</strain>
    </source>
</reference>
<reference evidence="3 4" key="1">
    <citation type="submission" date="2014-04" db="EMBL/GenBank/DDBJ databases">
        <authorList>
            <consortium name="DOE Joint Genome Institute"/>
            <person name="Kuo A."/>
            <person name="Kohler A."/>
            <person name="Costa M.D."/>
            <person name="Nagy L.G."/>
            <person name="Floudas D."/>
            <person name="Copeland A."/>
            <person name="Barry K.W."/>
            <person name="Cichocki N."/>
            <person name="Veneault-Fourrey C."/>
            <person name="LaButti K."/>
            <person name="Lindquist E.A."/>
            <person name="Lipzen A."/>
            <person name="Lundell T."/>
            <person name="Morin E."/>
            <person name="Murat C."/>
            <person name="Sun H."/>
            <person name="Tunlid A."/>
            <person name="Henrissat B."/>
            <person name="Grigoriev I.V."/>
            <person name="Hibbett D.S."/>
            <person name="Martin F."/>
            <person name="Nordberg H.P."/>
            <person name="Cantor M.N."/>
            <person name="Hua S.X."/>
        </authorList>
    </citation>
    <scope>NUCLEOTIDE SEQUENCE [LARGE SCALE GENOMIC DNA]</scope>
    <source>
        <strain evidence="3 4">Marx 270</strain>
    </source>
</reference>
<organism evidence="3 4">
    <name type="scientific">Pisolithus tinctorius Marx 270</name>
    <dbReference type="NCBI Taxonomy" id="870435"/>
    <lineage>
        <taxon>Eukaryota</taxon>
        <taxon>Fungi</taxon>
        <taxon>Dikarya</taxon>
        <taxon>Basidiomycota</taxon>
        <taxon>Agaricomycotina</taxon>
        <taxon>Agaricomycetes</taxon>
        <taxon>Agaricomycetidae</taxon>
        <taxon>Boletales</taxon>
        <taxon>Sclerodermatineae</taxon>
        <taxon>Pisolithaceae</taxon>
        <taxon>Pisolithus</taxon>
    </lineage>
</organism>
<accession>A0A0C3PH81</accession>
<gene>
    <name evidence="3" type="ORF">M404DRAFT_572201</name>
</gene>
<evidence type="ECO:0000256" key="2">
    <source>
        <dbReference type="SAM" id="Phobius"/>
    </source>
</evidence>